<dbReference type="InterPro" id="IPR013154">
    <property type="entry name" value="ADH-like_N"/>
</dbReference>
<reference evidence="4 5" key="1">
    <citation type="submission" date="2014-03" db="EMBL/GenBank/DDBJ databases">
        <authorList>
            <person name="Sibley D."/>
            <person name="Venepally P."/>
            <person name="Karamycheva S."/>
            <person name="Hadjithomas M."/>
            <person name="Khan A."/>
            <person name="Brunk B."/>
            <person name="Roos D."/>
            <person name="Caler E."/>
            <person name="Lorenzi H."/>
        </authorList>
    </citation>
    <scope>NUCLEOTIDE SEQUENCE [LARGE SCALE GENOMIC DNA]</scope>
    <source>
        <strain evidence="5">p89</strain>
    </source>
</reference>
<comment type="caution">
    <text evidence="4">The sequence shown here is derived from an EMBL/GenBank/DDBJ whole genome shotgun (WGS) entry which is preliminary data.</text>
</comment>
<evidence type="ECO:0000259" key="3">
    <source>
        <dbReference type="SMART" id="SM00829"/>
    </source>
</evidence>
<protein>
    <submittedName>
        <fullName evidence="4">Type I fatty acid synthase</fullName>
        <ecNumber evidence="4">1.6.5.5</ecNumber>
    </submittedName>
</protein>
<proteinExistence type="predicted"/>
<dbReference type="GO" id="GO:0003960">
    <property type="term" value="F:quinone reductase (NADPH) activity"/>
    <property type="evidence" value="ECO:0007669"/>
    <property type="project" value="UniProtKB-EC"/>
</dbReference>
<dbReference type="SUPFAM" id="SSF51735">
    <property type="entry name" value="NAD(P)-binding Rossmann-fold domains"/>
    <property type="match status" value="1"/>
</dbReference>
<dbReference type="InterPro" id="IPR020843">
    <property type="entry name" value="ER"/>
</dbReference>
<dbReference type="Pfam" id="PF08240">
    <property type="entry name" value="ADH_N"/>
    <property type="match status" value="1"/>
</dbReference>
<dbReference type="AlphaFoldDB" id="A0A086JT40"/>
<dbReference type="InterPro" id="IPR011032">
    <property type="entry name" value="GroES-like_sf"/>
</dbReference>
<dbReference type="SUPFAM" id="SSF50129">
    <property type="entry name" value="GroES-like"/>
    <property type="match status" value="1"/>
</dbReference>
<dbReference type="Gene3D" id="3.40.50.720">
    <property type="entry name" value="NAD(P)-binding Rossmann-like Domain"/>
    <property type="match status" value="1"/>
</dbReference>
<evidence type="ECO:0000256" key="1">
    <source>
        <dbReference type="ARBA" id="ARBA00022857"/>
    </source>
</evidence>
<dbReference type="Proteomes" id="UP000028828">
    <property type="component" value="Unassembled WGS sequence"/>
</dbReference>
<keyword evidence="1" id="KW-0521">NADP</keyword>
<feature type="domain" description="Enoyl reductase (ER)" evidence="3">
    <location>
        <begin position="5"/>
        <end position="172"/>
    </location>
</feature>
<evidence type="ECO:0000313" key="5">
    <source>
        <dbReference type="Proteomes" id="UP000028828"/>
    </source>
</evidence>
<dbReference type="SMART" id="SM00829">
    <property type="entry name" value="PKS_ER"/>
    <property type="match status" value="1"/>
</dbReference>
<dbReference type="PANTHER" id="PTHR48106">
    <property type="entry name" value="QUINONE OXIDOREDUCTASE PIG3-RELATED"/>
    <property type="match status" value="1"/>
</dbReference>
<gene>
    <name evidence="4" type="ORF">TGP89_326200</name>
</gene>
<name>A0A086JT40_TOXGO</name>
<organism evidence="4 5">
    <name type="scientific">Toxoplasma gondii p89</name>
    <dbReference type="NCBI Taxonomy" id="943119"/>
    <lineage>
        <taxon>Eukaryota</taxon>
        <taxon>Sar</taxon>
        <taxon>Alveolata</taxon>
        <taxon>Apicomplexa</taxon>
        <taxon>Conoidasida</taxon>
        <taxon>Coccidia</taxon>
        <taxon>Eucoccidiorida</taxon>
        <taxon>Eimeriorina</taxon>
        <taxon>Sarcocystidae</taxon>
        <taxon>Toxoplasma</taxon>
    </lineage>
</organism>
<dbReference type="CDD" id="cd05195">
    <property type="entry name" value="enoyl_red"/>
    <property type="match status" value="1"/>
</dbReference>
<dbReference type="EMBL" id="AEYI02001606">
    <property type="protein sequence ID" value="KFG35308.1"/>
    <property type="molecule type" value="Genomic_DNA"/>
</dbReference>
<dbReference type="Gene3D" id="3.90.180.10">
    <property type="entry name" value="Medium-chain alcohol dehydrogenases, catalytic domain"/>
    <property type="match status" value="1"/>
</dbReference>
<evidence type="ECO:0000313" key="4">
    <source>
        <dbReference type="EMBL" id="KFG35308.1"/>
    </source>
</evidence>
<accession>A0A086JT40</accession>
<dbReference type="OrthoDB" id="338930at2759"/>
<sequence length="172" mass="18214">MSDRGSITNLTLRPQSYAARVTPKGDMVELRVRAVGLNFRDVLNVMNLYPGDPGPPGSDCAGTVVAVGDRVKHLKVGDSVYGVAPGCLKTYVTTNSQIIRKMPASMSFEEAAALPVVATTVEYVLNDLAKVRAGEKVLIHAVSGGVGIAAVQFCKRVGAVVYVAIPRSSRQK</sequence>
<evidence type="ECO:0000256" key="2">
    <source>
        <dbReference type="ARBA" id="ARBA00023002"/>
    </source>
</evidence>
<keyword evidence="2 4" id="KW-0560">Oxidoreductase</keyword>
<dbReference type="GO" id="GO:0070402">
    <property type="term" value="F:NADPH binding"/>
    <property type="evidence" value="ECO:0007669"/>
    <property type="project" value="TreeGrafter"/>
</dbReference>
<dbReference type="VEuPathDB" id="ToxoDB:TGP89_326200"/>
<dbReference type="PANTHER" id="PTHR48106:SF18">
    <property type="entry name" value="QUINONE OXIDOREDUCTASE PIG3"/>
    <property type="match status" value="1"/>
</dbReference>
<dbReference type="InterPro" id="IPR036291">
    <property type="entry name" value="NAD(P)-bd_dom_sf"/>
</dbReference>
<dbReference type="EC" id="1.6.5.5" evidence="4"/>